<reference evidence="1 2" key="1">
    <citation type="submission" date="2018-04" db="EMBL/GenBank/DDBJ databases">
        <title>Subsurface microbial communities from deep shales in Ohio and West Virginia, USA.</title>
        <authorList>
            <person name="Wrighton K."/>
        </authorList>
    </citation>
    <scope>NUCLEOTIDE SEQUENCE [LARGE SCALE GENOMIC DNA]</scope>
    <source>
        <strain evidence="1 2">WC1</strain>
    </source>
</reference>
<dbReference type="EMBL" id="QAXS01000047">
    <property type="protein sequence ID" value="PTV93208.1"/>
    <property type="molecule type" value="Genomic_DNA"/>
</dbReference>
<protein>
    <submittedName>
        <fullName evidence="1">Uncharacterized protein</fullName>
    </submittedName>
</protein>
<sequence>MVYGLYFKEEMVKDGSYINEEIEKLIVPINESSEEQKIKKIEEVYNKMKSNPTIQKALNDCQVKEIQVIENSLKKSKD</sequence>
<accession>A0A2T5RFR2</accession>
<organism evidence="1 2">
    <name type="scientific">Halanaerobium saccharolyticum</name>
    <dbReference type="NCBI Taxonomy" id="43595"/>
    <lineage>
        <taxon>Bacteria</taxon>
        <taxon>Bacillati</taxon>
        <taxon>Bacillota</taxon>
        <taxon>Clostridia</taxon>
        <taxon>Halanaerobiales</taxon>
        <taxon>Halanaerobiaceae</taxon>
        <taxon>Halanaerobium</taxon>
    </lineage>
</organism>
<evidence type="ECO:0000313" key="2">
    <source>
        <dbReference type="Proteomes" id="UP000244089"/>
    </source>
</evidence>
<comment type="caution">
    <text evidence="1">The sequence shown here is derived from an EMBL/GenBank/DDBJ whole genome shotgun (WGS) entry which is preliminary data.</text>
</comment>
<dbReference type="AlphaFoldDB" id="A0A2T5RFR2"/>
<dbReference type="Proteomes" id="UP000244089">
    <property type="component" value="Unassembled WGS sequence"/>
</dbReference>
<proteinExistence type="predicted"/>
<gene>
    <name evidence="1" type="ORF">C8C76_1473</name>
</gene>
<evidence type="ECO:0000313" key="1">
    <source>
        <dbReference type="EMBL" id="PTV93208.1"/>
    </source>
</evidence>
<name>A0A2T5RFR2_9FIRM</name>